<dbReference type="InterPro" id="IPR055768">
    <property type="entry name" value="DUF7344"/>
</dbReference>
<dbReference type="Proteomes" id="UP000282323">
    <property type="component" value="Unassembled WGS sequence"/>
</dbReference>
<evidence type="ECO:0000259" key="1">
    <source>
        <dbReference type="Pfam" id="PF24035"/>
    </source>
</evidence>
<dbReference type="Pfam" id="PF24035">
    <property type="entry name" value="DUF7344"/>
    <property type="match status" value="1"/>
</dbReference>
<name>A0A3N6PEE0_NATCH</name>
<organism evidence="2 3">
    <name type="scientific">Natrarchaeobius chitinivorans</name>
    <dbReference type="NCBI Taxonomy" id="1679083"/>
    <lineage>
        <taxon>Archaea</taxon>
        <taxon>Methanobacteriati</taxon>
        <taxon>Methanobacteriota</taxon>
        <taxon>Stenosarchaea group</taxon>
        <taxon>Halobacteria</taxon>
        <taxon>Halobacteriales</taxon>
        <taxon>Natrialbaceae</taxon>
        <taxon>Natrarchaeobius</taxon>
    </lineage>
</organism>
<dbReference type="AlphaFoldDB" id="A0A3N6PEE0"/>
<evidence type="ECO:0000313" key="3">
    <source>
        <dbReference type="Proteomes" id="UP000282323"/>
    </source>
</evidence>
<feature type="domain" description="DUF7344" evidence="1">
    <location>
        <begin position="13"/>
        <end position="91"/>
    </location>
</feature>
<keyword evidence="3" id="KW-1185">Reference proteome</keyword>
<accession>A0A3N6PEE0</accession>
<dbReference type="OrthoDB" id="247722at2157"/>
<gene>
    <name evidence="2" type="ORF">EA473_02380</name>
</gene>
<sequence length="119" mass="13791">MSERFIEYDTVLDLCRNRQRRIILAVLTNQQRSVPLNDLVEAVNKHDHHREDTAGSEDEISEIGLSLYHKHIPALEEASVIAYDEHRKLVEPTERFDELEPYLSTVLEADPELESPVEL</sequence>
<evidence type="ECO:0000313" key="2">
    <source>
        <dbReference type="EMBL" id="RQG98119.1"/>
    </source>
</evidence>
<reference evidence="2 3" key="1">
    <citation type="submission" date="2018-10" db="EMBL/GenBank/DDBJ databases">
        <title>Natrarchaeobius chitinivorans gen. nov., sp. nov., and Natrarchaeobius haloalkaliphilus sp. nov., alkaliphilic, chitin-utilizing haloarchaea from hypersaline alkaline lakes.</title>
        <authorList>
            <person name="Sorokin D.Y."/>
            <person name="Elcheninov A.G."/>
            <person name="Kostrikina N.A."/>
            <person name="Bale N.J."/>
            <person name="Sinninghe Damste J.S."/>
            <person name="Khijniak T.V."/>
            <person name="Kublanov I.V."/>
            <person name="Toshchakov S.V."/>
        </authorList>
    </citation>
    <scope>NUCLEOTIDE SEQUENCE [LARGE SCALE GENOMIC DNA]</scope>
    <source>
        <strain evidence="2 3">AArcht4T</strain>
    </source>
</reference>
<dbReference type="EMBL" id="REGA01000001">
    <property type="protein sequence ID" value="RQG98119.1"/>
    <property type="molecule type" value="Genomic_DNA"/>
</dbReference>
<proteinExistence type="predicted"/>
<protein>
    <recommendedName>
        <fullName evidence="1">DUF7344 domain-containing protein</fullName>
    </recommendedName>
</protein>
<comment type="caution">
    <text evidence="2">The sequence shown here is derived from an EMBL/GenBank/DDBJ whole genome shotgun (WGS) entry which is preliminary data.</text>
</comment>